<accession>A0A388K199</accession>
<feature type="compositionally biased region" description="Polar residues" evidence="1">
    <location>
        <begin position="333"/>
        <end position="342"/>
    </location>
</feature>
<feature type="compositionally biased region" description="Basic and acidic residues" evidence="1">
    <location>
        <begin position="345"/>
        <end position="361"/>
    </location>
</feature>
<organism evidence="2 3">
    <name type="scientific">Chara braunii</name>
    <name type="common">Braun's stonewort</name>
    <dbReference type="NCBI Taxonomy" id="69332"/>
    <lineage>
        <taxon>Eukaryota</taxon>
        <taxon>Viridiplantae</taxon>
        <taxon>Streptophyta</taxon>
        <taxon>Charophyceae</taxon>
        <taxon>Charales</taxon>
        <taxon>Characeae</taxon>
        <taxon>Chara</taxon>
    </lineage>
</organism>
<feature type="region of interest" description="Disordered" evidence="1">
    <location>
        <begin position="319"/>
        <end position="361"/>
    </location>
</feature>
<feature type="compositionally biased region" description="Basic and acidic residues" evidence="1">
    <location>
        <begin position="142"/>
        <end position="161"/>
    </location>
</feature>
<dbReference type="AlphaFoldDB" id="A0A388K199"/>
<reference evidence="2 3" key="1">
    <citation type="journal article" date="2018" name="Cell">
        <title>The Chara Genome: Secondary Complexity and Implications for Plant Terrestrialization.</title>
        <authorList>
            <person name="Nishiyama T."/>
            <person name="Sakayama H."/>
            <person name="Vries J.D."/>
            <person name="Buschmann H."/>
            <person name="Saint-Marcoux D."/>
            <person name="Ullrich K.K."/>
            <person name="Haas F.B."/>
            <person name="Vanderstraeten L."/>
            <person name="Becker D."/>
            <person name="Lang D."/>
            <person name="Vosolsobe S."/>
            <person name="Rombauts S."/>
            <person name="Wilhelmsson P.K.I."/>
            <person name="Janitza P."/>
            <person name="Kern R."/>
            <person name="Heyl A."/>
            <person name="Rumpler F."/>
            <person name="Villalobos L.I.A.C."/>
            <person name="Clay J.M."/>
            <person name="Skokan R."/>
            <person name="Toyoda A."/>
            <person name="Suzuki Y."/>
            <person name="Kagoshima H."/>
            <person name="Schijlen E."/>
            <person name="Tajeshwar N."/>
            <person name="Catarino B."/>
            <person name="Hetherington A.J."/>
            <person name="Saltykova A."/>
            <person name="Bonnot C."/>
            <person name="Breuninger H."/>
            <person name="Symeonidi A."/>
            <person name="Radhakrishnan G.V."/>
            <person name="Van Nieuwerburgh F."/>
            <person name="Deforce D."/>
            <person name="Chang C."/>
            <person name="Karol K.G."/>
            <person name="Hedrich R."/>
            <person name="Ulvskov P."/>
            <person name="Glockner G."/>
            <person name="Delwiche C.F."/>
            <person name="Petrasek J."/>
            <person name="Van de Peer Y."/>
            <person name="Friml J."/>
            <person name="Beilby M."/>
            <person name="Dolan L."/>
            <person name="Kohara Y."/>
            <person name="Sugano S."/>
            <person name="Fujiyama A."/>
            <person name="Delaux P.-M."/>
            <person name="Quint M."/>
            <person name="TheiBen G."/>
            <person name="Hagemann M."/>
            <person name="Harholt J."/>
            <person name="Dunand C."/>
            <person name="Zachgo S."/>
            <person name="Langdale J."/>
            <person name="Maumus F."/>
            <person name="Straeten D.V.D."/>
            <person name="Gould S.B."/>
            <person name="Rensing S.A."/>
        </authorList>
    </citation>
    <scope>NUCLEOTIDE SEQUENCE [LARGE SCALE GENOMIC DNA]</scope>
    <source>
        <strain evidence="2 3">S276</strain>
    </source>
</reference>
<keyword evidence="3" id="KW-1185">Reference proteome</keyword>
<feature type="region of interest" description="Disordered" evidence="1">
    <location>
        <begin position="533"/>
        <end position="564"/>
    </location>
</feature>
<comment type="caution">
    <text evidence="2">The sequence shown here is derived from an EMBL/GenBank/DDBJ whole genome shotgun (WGS) entry which is preliminary data.</text>
</comment>
<name>A0A388K199_CHABU</name>
<dbReference type="Proteomes" id="UP000265515">
    <property type="component" value="Unassembled WGS sequence"/>
</dbReference>
<dbReference type="EMBL" id="BFEA01000043">
    <property type="protein sequence ID" value="GBG63824.1"/>
    <property type="molecule type" value="Genomic_DNA"/>
</dbReference>
<proteinExistence type="predicted"/>
<protein>
    <submittedName>
        <fullName evidence="2">Uncharacterized protein</fullName>
    </submittedName>
</protein>
<dbReference type="Gramene" id="GBG63824">
    <property type="protein sequence ID" value="GBG63824"/>
    <property type="gene ID" value="CBR_g39608"/>
</dbReference>
<sequence>MLFKPWMTRAELAAQRRQEDETKFWVVALRVPLRAMFHIGDLLAQAMGPIIHRHPPEPDPSRPKLMNLKFDLAREAEERFEEKLPMKLEDGEMYEVQLVCKATPWCTRCRWWFHTENEGCPRAEEVGDEGRETSNNNSQRQQRGEVIFDRNIRDAARDPRIDNPAGGESSRAGERRQVRELPPAGRQEERVLHQAGGQPPWIQQPMQGQANLGGSAYPGQLVNQGAALGPGGTAVGGSDPYLMATQWNQMWQQPQVGENLQGGWINSGLPGYQFPVQRPRPMPWNYGMGGSWTPGAAPIRPEVRRGDWGQEERVVVVDGSEDRVSRQVPGEHPSSSNAQNELAQGEDRELEEKRTSISDGVRTHDADDLQFEEKLLLPLICTLLGQEAFILGLINRAGQTVLPSTSFRGIPSPEMIEAKVRQLYADRFCFRLFPEEIMPKNMVESPGGKRYKFYIPLIDARIPVPHWAGLPAVGLTCMPLRILLGDSNMELEDVVAKPGLAATFMRGMNERMPLDKNLESGFIQQVLAEEWQRASPQASQHKTQADGGRIQEVTADNITPHGEN</sequence>
<evidence type="ECO:0000313" key="3">
    <source>
        <dbReference type="Proteomes" id="UP000265515"/>
    </source>
</evidence>
<evidence type="ECO:0000313" key="2">
    <source>
        <dbReference type="EMBL" id="GBG63824.1"/>
    </source>
</evidence>
<gene>
    <name evidence="2" type="ORF">CBR_g39608</name>
</gene>
<evidence type="ECO:0000256" key="1">
    <source>
        <dbReference type="SAM" id="MobiDB-lite"/>
    </source>
</evidence>
<feature type="region of interest" description="Disordered" evidence="1">
    <location>
        <begin position="124"/>
        <end position="187"/>
    </location>
</feature>